<proteinExistence type="predicted"/>
<comment type="caution">
    <text evidence="1">The sequence shown here is derived from an EMBL/GenBank/DDBJ whole genome shotgun (WGS) entry which is preliminary data.</text>
</comment>
<dbReference type="RefSeq" id="WP_264207589.1">
    <property type="nucleotide sequence ID" value="NZ_JAOZEW010000020.1"/>
</dbReference>
<gene>
    <name evidence="1" type="ORF">OIU83_17715</name>
</gene>
<dbReference type="EMBL" id="JAOZEW010000020">
    <property type="protein sequence ID" value="MCV9929503.1"/>
    <property type="molecule type" value="Genomic_DNA"/>
</dbReference>
<organism evidence="1 2">
    <name type="scientific">Flavobacterium shii</name>
    <dbReference type="NCBI Taxonomy" id="2987687"/>
    <lineage>
        <taxon>Bacteria</taxon>
        <taxon>Pseudomonadati</taxon>
        <taxon>Bacteroidota</taxon>
        <taxon>Flavobacteriia</taxon>
        <taxon>Flavobacteriales</taxon>
        <taxon>Flavobacteriaceae</taxon>
        <taxon>Flavobacterium</taxon>
    </lineage>
</organism>
<reference evidence="1" key="1">
    <citation type="submission" date="2022-10" db="EMBL/GenBank/DDBJ databases">
        <title>Two novel species of Flavobacterium.</title>
        <authorList>
            <person name="Liu Q."/>
            <person name="Xin Y.-H."/>
        </authorList>
    </citation>
    <scope>NUCLEOTIDE SEQUENCE</scope>
    <source>
        <strain evidence="1">LS1R49</strain>
    </source>
</reference>
<evidence type="ECO:0000313" key="2">
    <source>
        <dbReference type="Proteomes" id="UP001151079"/>
    </source>
</evidence>
<name>A0A9X3C7W4_9FLAO</name>
<accession>A0A9X3C7W4</accession>
<evidence type="ECO:0000313" key="1">
    <source>
        <dbReference type="EMBL" id="MCV9929503.1"/>
    </source>
</evidence>
<protein>
    <recommendedName>
        <fullName evidence="3">Lipoprotein</fullName>
    </recommendedName>
</protein>
<evidence type="ECO:0008006" key="3">
    <source>
        <dbReference type="Google" id="ProtNLM"/>
    </source>
</evidence>
<dbReference type="PROSITE" id="PS51257">
    <property type="entry name" value="PROKAR_LIPOPROTEIN"/>
    <property type="match status" value="1"/>
</dbReference>
<dbReference type="Proteomes" id="UP001151079">
    <property type="component" value="Unassembled WGS sequence"/>
</dbReference>
<dbReference type="AlphaFoldDB" id="A0A9X3C7W4"/>
<sequence>MKKLIPFLVLILTVSCSNDETIKEVEVIKEVPVIKEVIVDNTAPNTLLKTENWLKSHNNGYGSEDASSILKTEIKKVLDEGNNYQFFNVYIGNHRHDIQNERYGNENTVILVFFKNNQNQEIRVYESYGQNLRYRDDSVKQSNYSFAPDFFKNELIGSITTPDFLKL</sequence>
<keyword evidence="2" id="KW-1185">Reference proteome</keyword>